<evidence type="ECO:0000256" key="5">
    <source>
        <dbReference type="ARBA" id="ARBA00023159"/>
    </source>
</evidence>
<dbReference type="CDD" id="cd00018">
    <property type="entry name" value="AP2"/>
    <property type="match status" value="1"/>
</dbReference>
<dbReference type="GO" id="GO:0005634">
    <property type="term" value="C:nucleus"/>
    <property type="evidence" value="ECO:0007669"/>
    <property type="project" value="UniProtKB-SubCell"/>
</dbReference>
<dbReference type="PRINTS" id="PR00367">
    <property type="entry name" value="ETHRSPELEMNT"/>
</dbReference>
<keyword evidence="4" id="KW-0238">DNA-binding</keyword>
<organism evidence="11 12">
    <name type="scientific">Zingiber officinale</name>
    <name type="common">Ginger</name>
    <name type="synonym">Amomum zingiber</name>
    <dbReference type="NCBI Taxonomy" id="94328"/>
    <lineage>
        <taxon>Eukaryota</taxon>
        <taxon>Viridiplantae</taxon>
        <taxon>Streptophyta</taxon>
        <taxon>Embryophyta</taxon>
        <taxon>Tracheophyta</taxon>
        <taxon>Spermatophyta</taxon>
        <taxon>Magnoliopsida</taxon>
        <taxon>Liliopsida</taxon>
        <taxon>Zingiberales</taxon>
        <taxon>Zingiberaceae</taxon>
        <taxon>Zingiber</taxon>
    </lineage>
</organism>
<dbReference type="InterPro" id="IPR001471">
    <property type="entry name" value="AP2/ERF_dom"/>
</dbReference>
<dbReference type="InterPro" id="IPR016177">
    <property type="entry name" value="DNA-bd_dom_sf"/>
</dbReference>
<dbReference type="SUPFAM" id="SSF54171">
    <property type="entry name" value="DNA-binding domain"/>
    <property type="match status" value="1"/>
</dbReference>
<protein>
    <recommendedName>
        <fullName evidence="10">AP2/ERF domain-containing protein</fullName>
    </recommendedName>
</protein>
<dbReference type="GO" id="GO:0045893">
    <property type="term" value="P:positive regulation of DNA-templated transcription"/>
    <property type="evidence" value="ECO:0007669"/>
    <property type="project" value="TreeGrafter"/>
</dbReference>
<dbReference type="EMBL" id="JACMSC010000002">
    <property type="protein sequence ID" value="KAG6531054.1"/>
    <property type="molecule type" value="Genomic_DNA"/>
</dbReference>
<evidence type="ECO:0000259" key="10">
    <source>
        <dbReference type="PROSITE" id="PS51032"/>
    </source>
</evidence>
<keyword evidence="5" id="KW-0010">Activator</keyword>
<name>A0A8J5HUP3_ZINOF</name>
<keyword evidence="6" id="KW-0804">Transcription</keyword>
<dbReference type="GO" id="GO:0000976">
    <property type="term" value="F:transcription cis-regulatory region binding"/>
    <property type="evidence" value="ECO:0007669"/>
    <property type="project" value="TreeGrafter"/>
</dbReference>
<proteinExistence type="inferred from homology"/>
<keyword evidence="7" id="KW-0539">Nucleus</keyword>
<dbReference type="PANTHER" id="PTHR31241">
    <property type="entry name" value="DEHYDRATION-RESPONSIVE ELEMENT-BINDING PROTEIN 2C"/>
    <property type="match status" value="1"/>
</dbReference>
<dbReference type="PANTHER" id="PTHR31241:SF62">
    <property type="entry name" value="DEHYDRATION-RESPONSIVE ELEMENT-BINDING PROTEIN 2D"/>
    <property type="match status" value="1"/>
</dbReference>
<evidence type="ECO:0000256" key="4">
    <source>
        <dbReference type="ARBA" id="ARBA00023125"/>
    </source>
</evidence>
<dbReference type="GO" id="GO:0006950">
    <property type="term" value="P:response to stress"/>
    <property type="evidence" value="ECO:0007669"/>
    <property type="project" value="TreeGrafter"/>
</dbReference>
<gene>
    <name evidence="11" type="ORF">ZIOFF_004824</name>
</gene>
<keyword evidence="12" id="KW-1185">Reference proteome</keyword>
<reference evidence="11 12" key="1">
    <citation type="submission" date="2020-08" db="EMBL/GenBank/DDBJ databases">
        <title>Plant Genome Project.</title>
        <authorList>
            <person name="Zhang R.-G."/>
        </authorList>
    </citation>
    <scope>NUCLEOTIDE SEQUENCE [LARGE SCALE GENOMIC DNA]</scope>
    <source>
        <tissue evidence="11">Rhizome</tissue>
    </source>
</reference>
<evidence type="ECO:0000313" key="12">
    <source>
        <dbReference type="Proteomes" id="UP000734854"/>
    </source>
</evidence>
<keyword evidence="2" id="KW-0805">Transcription regulation</keyword>
<evidence type="ECO:0000256" key="9">
    <source>
        <dbReference type="SAM" id="MobiDB-lite"/>
    </source>
</evidence>
<evidence type="ECO:0000256" key="8">
    <source>
        <dbReference type="ARBA" id="ARBA00024343"/>
    </source>
</evidence>
<feature type="region of interest" description="Disordered" evidence="9">
    <location>
        <begin position="51"/>
        <end position="74"/>
    </location>
</feature>
<evidence type="ECO:0000256" key="2">
    <source>
        <dbReference type="ARBA" id="ARBA00023015"/>
    </source>
</evidence>
<evidence type="ECO:0000256" key="3">
    <source>
        <dbReference type="ARBA" id="ARBA00023016"/>
    </source>
</evidence>
<feature type="domain" description="AP2/ERF" evidence="10">
    <location>
        <begin position="83"/>
        <end position="140"/>
    </location>
</feature>
<comment type="subcellular location">
    <subcellularLocation>
        <location evidence="1">Nucleus</location>
    </subcellularLocation>
</comment>
<dbReference type="SMART" id="SM00380">
    <property type="entry name" value="AP2"/>
    <property type="match status" value="1"/>
</dbReference>
<dbReference type="PROSITE" id="PS51032">
    <property type="entry name" value="AP2_ERF"/>
    <property type="match status" value="1"/>
</dbReference>
<evidence type="ECO:0000256" key="6">
    <source>
        <dbReference type="ARBA" id="ARBA00023163"/>
    </source>
</evidence>
<accession>A0A8J5HUP3</accession>
<dbReference type="Proteomes" id="UP000734854">
    <property type="component" value="Unassembled WGS sequence"/>
</dbReference>
<comment type="similarity">
    <text evidence="8">Belongs to the AP2/ERF transcription factor family. ERF subfamily.</text>
</comment>
<dbReference type="InterPro" id="IPR036955">
    <property type="entry name" value="AP2/ERF_dom_sf"/>
</dbReference>
<evidence type="ECO:0000256" key="1">
    <source>
        <dbReference type="ARBA" id="ARBA00004123"/>
    </source>
</evidence>
<evidence type="ECO:0000256" key="7">
    <source>
        <dbReference type="ARBA" id="ARBA00023242"/>
    </source>
</evidence>
<dbReference type="FunFam" id="3.30.730.10:FF:000001">
    <property type="entry name" value="Ethylene-responsive transcription factor 2"/>
    <property type="match status" value="1"/>
</dbReference>
<dbReference type="AlphaFoldDB" id="A0A8J5HUP3"/>
<dbReference type="GO" id="GO:0003700">
    <property type="term" value="F:DNA-binding transcription factor activity"/>
    <property type="evidence" value="ECO:0007669"/>
    <property type="project" value="InterPro"/>
</dbReference>
<dbReference type="Pfam" id="PF00847">
    <property type="entry name" value="AP2"/>
    <property type="match status" value="1"/>
</dbReference>
<comment type="caution">
    <text evidence="11">The sequence shown here is derived from an EMBL/GenBank/DDBJ whole genome shotgun (WGS) entry which is preliminary data.</text>
</comment>
<sequence>MTETDRILERQVLGNCVSTRKRRARRGSNGSASISETLAWWRQRNHQLCGFPNGEKQVQKPPAKGSKKGCMRGKGGPDNANCRYRGVRQRTWGKWVAEIREPNRGGRLWLGTFPDDIQAARAYDAAARAMYGARARVNLPCDTSCESTTISYHSDSVDASVSCQDSQQLDVDVSVPLQAGIEIPRTVNDTAAAMDHVLEHAEIGTKLLKVERADEVGYYEAVNGTSRLQQAETKFPQVDQKNELGCHVEPVSSSAAVTSKMVVQDSNMEEDFSVEEMLNMMANEMANVDNVTSSNWQGVLPEDTAFDSQNPDATAMIWGLHPNLQEVGLSNNLMAPTVDDWETSLEDTLKNDAGLEMFDPDLPSNHHY</sequence>
<keyword evidence="3" id="KW-0346">Stress response</keyword>
<evidence type="ECO:0000313" key="11">
    <source>
        <dbReference type="EMBL" id="KAG6531054.1"/>
    </source>
</evidence>
<dbReference type="Gene3D" id="3.30.730.10">
    <property type="entry name" value="AP2/ERF domain"/>
    <property type="match status" value="1"/>
</dbReference>